<evidence type="ECO:0008006" key="8">
    <source>
        <dbReference type="Google" id="ProtNLM"/>
    </source>
</evidence>
<feature type="compositionally biased region" description="Low complexity" evidence="1">
    <location>
        <begin position="1018"/>
        <end position="1029"/>
    </location>
</feature>
<feature type="domain" description="SpaA-like prealbumin fold" evidence="4">
    <location>
        <begin position="505"/>
        <end position="587"/>
    </location>
</feature>
<feature type="signal peptide" evidence="2">
    <location>
        <begin position="1"/>
        <end position="26"/>
    </location>
</feature>
<reference evidence="6 7" key="1">
    <citation type="journal article" date="2016" name="Nat. Commun.">
        <title>Thousands of microbial genomes shed light on interconnected biogeochemical processes in an aquifer system.</title>
        <authorList>
            <person name="Anantharaman K."/>
            <person name="Brown C.T."/>
            <person name="Hug L.A."/>
            <person name="Sharon I."/>
            <person name="Castelle C.J."/>
            <person name="Probst A.J."/>
            <person name="Thomas B.C."/>
            <person name="Singh A."/>
            <person name="Wilkins M.J."/>
            <person name="Karaoz U."/>
            <person name="Brodie E.L."/>
            <person name="Williams K.H."/>
            <person name="Hubbard S.S."/>
            <person name="Banfield J.F."/>
        </authorList>
    </citation>
    <scope>NUCLEOTIDE SEQUENCE [LARGE SCALE GENOMIC DNA]</scope>
</reference>
<dbReference type="Proteomes" id="UP000177370">
    <property type="component" value="Unassembled WGS sequence"/>
</dbReference>
<feature type="domain" description="SpaA-like prealbumin fold" evidence="4">
    <location>
        <begin position="593"/>
        <end position="673"/>
    </location>
</feature>
<keyword evidence="2" id="KW-0732">Signal</keyword>
<feature type="region of interest" description="Disordered" evidence="1">
    <location>
        <begin position="971"/>
        <end position="1032"/>
    </location>
</feature>
<feature type="chain" id="PRO_5009527159" description="Peptidoglycan binding-like domain-containing protein" evidence="2">
    <location>
        <begin position="27"/>
        <end position="1161"/>
    </location>
</feature>
<evidence type="ECO:0000256" key="1">
    <source>
        <dbReference type="SAM" id="MobiDB-lite"/>
    </source>
</evidence>
<dbReference type="Pfam" id="PF01471">
    <property type="entry name" value="PG_binding_1"/>
    <property type="match status" value="1"/>
</dbReference>
<feature type="domain" description="SpaA-like prealbumin fold" evidence="4">
    <location>
        <begin position="678"/>
        <end position="774"/>
    </location>
</feature>
<evidence type="ECO:0000313" key="6">
    <source>
        <dbReference type="EMBL" id="OGI65102.1"/>
    </source>
</evidence>
<feature type="domain" description="SpaA-like prealbumin fold" evidence="4">
    <location>
        <begin position="780"/>
        <end position="868"/>
    </location>
</feature>
<feature type="compositionally biased region" description="Acidic residues" evidence="1">
    <location>
        <begin position="1005"/>
        <end position="1017"/>
    </location>
</feature>
<evidence type="ECO:0000259" key="5">
    <source>
        <dbReference type="Pfam" id="PF24514"/>
    </source>
</evidence>
<accession>A0A1F6V693</accession>
<feature type="compositionally biased region" description="Acidic residues" evidence="1">
    <location>
        <begin position="977"/>
        <end position="986"/>
    </location>
</feature>
<dbReference type="InterPro" id="IPR055371">
    <property type="entry name" value="SpaA_PFL_dom_4"/>
</dbReference>
<dbReference type="InterPro" id="IPR036366">
    <property type="entry name" value="PGBDSf"/>
</dbReference>
<feature type="domain" description="SpaA-like prealbumin fold" evidence="4">
    <location>
        <begin position="237"/>
        <end position="318"/>
    </location>
</feature>
<gene>
    <name evidence="6" type="ORF">A2647_04085</name>
</gene>
<name>A0A1F6V693_9BACT</name>
<evidence type="ECO:0000256" key="2">
    <source>
        <dbReference type="SAM" id="SignalP"/>
    </source>
</evidence>
<feature type="region of interest" description="Disordered" evidence="1">
    <location>
        <begin position="163"/>
        <end position="184"/>
    </location>
</feature>
<protein>
    <recommendedName>
        <fullName evidence="8">Peptidoglycan binding-like domain-containing protein</fullName>
    </recommendedName>
</protein>
<evidence type="ECO:0000259" key="3">
    <source>
        <dbReference type="Pfam" id="PF01471"/>
    </source>
</evidence>
<dbReference type="InterPro" id="IPR045826">
    <property type="entry name" value="SpaA_PFL_dom_2"/>
</dbReference>
<feature type="region of interest" description="Disordered" evidence="1">
    <location>
        <begin position="791"/>
        <end position="832"/>
    </location>
</feature>
<feature type="domain" description="Peptidoglycan binding-like" evidence="3">
    <location>
        <begin position="1058"/>
        <end position="1095"/>
    </location>
</feature>
<dbReference type="EMBL" id="MFTP01000022">
    <property type="protein sequence ID" value="OGI65102.1"/>
    <property type="molecule type" value="Genomic_DNA"/>
</dbReference>
<dbReference type="InterPro" id="IPR036365">
    <property type="entry name" value="PGBD-like_sf"/>
</dbReference>
<organism evidence="6 7">
    <name type="scientific">Candidatus Nomurabacteria bacterium RIFCSPHIGHO2_01_FULL_40_24b</name>
    <dbReference type="NCBI Taxonomy" id="1801739"/>
    <lineage>
        <taxon>Bacteria</taxon>
        <taxon>Candidatus Nomuraibacteriota</taxon>
    </lineage>
</organism>
<evidence type="ECO:0000259" key="4">
    <source>
        <dbReference type="Pfam" id="PF19403"/>
    </source>
</evidence>
<feature type="domain" description="SpaA-like prealbumin fold" evidence="5">
    <location>
        <begin position="880"/>
        <end position="967"/>
    </location>
</feature>
<feature type="domain" description="SpaA-like prealbumin fold" evidence="4">
    <location>
        <begin position="409"/>
        <end position="501"/>
    </location>
</feature>
<proteinExistence type="predicted"/>
<comment type="caution">
    <text evidence="6">The sequence shown here is derived from an EMBL/GenBank/DDBJ whole genome shotgun (WGS) entry which is preliminary data.</text>
</comment>
<dbReference type="AlphaFoldDB" id="A0A1F6V693"/>
<feature type="domain" description="SpaA-like prealbumin fold" evidence="4">
    <location>
        <begin position="132"/>
        <end position="228"/>
    </location>
</feature>
<dbReference type="Gene3D" id="1.10.101.10">
    <property type="entry name" value="PGBD-like superfamily/PGBD"/>
    <property type="match status" value="1"/>
</dbReference>
<dbReference type="InterPro" id="IPR002477">
    <property type="entry name" value="Peptidoglycan-bd-like"/>
</dbReference>
<dbReference type="Pfam" id="PF19403">
    <property type="entry name" value="SpaA_2"/>
    <property type="match status" value="8"/>
</dbReference>
<sequence>MQKILSRLLSFVFVLALFVPAYFALADNGSVFIDTINGNPPGSTCIAGAITVTGHGIEGSNGGPYHLDIDWGDGFITTIDLPSGGDHPFTFTATHTPTQVTTTFGVFLYHGSNSGNDAHAEITTFCATPPTTAVLTVKKHVVNDNGGVATAPNFNMHVKNSSNVEVPDGGNGVSSPTSGSETGKDFIITPDGGIYTVSEDALVGYTQTGAVGDCATTLVAGNNYICTITNDDNVPLPSTLTLVKTVTNDNGGTAVTANFQGKIDGGNVPWASAQTVSAGAHTASETGLAGYAAGAWGGDCDADGSVTLLAGENKICTITNDDQQAYIVINKIVVNDNGGEASANEFLLKVDGNAVSDEVAFAVNPGAHVASETNIPGYTAGAWGGDCDQNGNVTAILGQTKTCIITNNDQMPSLTLNKELVQDNGGDLFDDILDFILSATGPVNLSGTDGVTSGNDFETGEYELGEDGPAGYTASTWECTGGSLEGNSLSIALGEEVNCTIVNDDNQATLTVIKEVENNDGGELNAEDFTLYIDSDEVTSGTENSLDAGEYTISEDEVDGYVGTIGGDCAADGSITLSPGEDATCTITNDDVAPGLTVIKSVTNDNGGELEVADFTLYIDANIVTSGNSNVLEAGSYVVSEGPVSGYEGTIGGDCDENGNVTLDVGDTKVCTITNDDVAPSLTLVKQVVNDNGGDADEVDWALSANGDNESPSNISGAGGVISDETFQADTYTLSETSGPDGYEAGEWSCVKDSVPVLGNTVTLSIGQSATCTIVNDDIAPSLTLDKEVINDDNGDESASAWELTASGPTPISGEGNASSGDDFDAGTYTLSESGPDGYTASDWLCIGGTQEGSTITLALGESAECTITNDDNEPETGTIVIVKNVEGEDDTFSFENNFVEGLIQITTVQGTGSETFSGLTPGVYSLAEIVPEGWDLASAVCSDESNPASIGLGGDETVTCIFTNTAEEVTQCSDQGDNDDDELIDSADPGCHTDNDPNNSESYDANDDDEGNDDDNNTTTSTSGSRRTSQGRVLGATTELCTWNVDTYMRKGYKNDQSQVMILQQDLLNGYLNSGLVVDGLFGPLTEAAVKAFQVAKKDRILAPWGLTLPTGIFYKTTLVEAKNTICPDVILPIPTDLINWSQNPGQVPPPVASVISATQ</sequence>
<evidence type="ECO:0000313" key="7">
    <source>
        <dbReference type="Proteomes" id="UP000177370"/>
    </source>
</evidence>
<dbReference type="Pfam" id="PF24514">
    <property type="entry name" value="SpaA_4"/>
    <property type="match status" value="1"/>
</dbReference>
<feature type="domain" description="SpaA-like prealbumin fold" evidence="4">
    <location>
        <begin position="322"/>
        <end position="405"/>
    </location>
</feature>
<dbReference type="Gene3D" id="2.40.160.150">
    <property type="match status" value="3"/>
</dbReference>
<dbReference type="SUPFAM" id="SSF47090">
    <property type="entry name" value="PGBD-like"/>
    <property type="match status" value="1"/>
</dbReference>